<dbReference type="RefSeq" id="XP_025471823.1">
    <property type="nucleotide sequence ID" value="XM_025607428.1"/>
</dbReference>
<dbReference type="AlphaFoldDB" id="A0A317XBK2"/>
<organism evidence="2 3">
    <name type="scientific">Aspergillus sclerotioniger CBS 115572</name>
    <dbReference type="NCBI Taxonomy" id="1450535"/>
    <lineage>
        <taxon>Eukaryota</taxon>
        <taxon>Fungi</taxon>
        <taxon>Dikarya</taxon>
        <taxon>Ascomycota</taxon>
        <taxon>Pezizomycotina</taxon>
        <taxon>Eurotiomycetes</taxon>
        <taxon>Eurotiomycetidae</taxon>
        <taxon>Eurotiales</taxon>
        <taxon>Aspergillaceae</taxon>
        <taxon>Aspergillus</taxon>
        <taxon>Aspergillus subgen. Circumdati</taxon>
    </lineage>
</organism>
<reference evidence="2 3" key="1">
    <citation type="submission" date="2016-12" db="EMBL/GenBank/DDBJ databases">
        <title>The genomes of Aspergillus section Nigri reveals drivers in fungal speciation.</title>
        <authorList>
            <consortium name="DOE Joint Genome Institute"/>
            <person name="Vesth T.C."/>
            <person name="Nybo J."/>
            <person name="Theobald S."/>
            <person name="Brandl J."/>
            <person name="Frisvad J.C."/>
            <person name="Nielsen K.F."/>
            <person name="Lyhne E.K."/>
            <person name="Kogle M.E."/>
            <person name="Kuo A."/>
            <person name="Riley R."/>
            <person name="Clum A."/>
            <person name="Nolan M."/>
            <person name="Lipzen A."/>
            <person name="Salamov A."/>
            <person name="Henrissat B."/>
            <person name="Wiebenga A."/>
            <person name="De Vries R.P."/>
            <person name="Grigoriev I.V."/>
            <person name="Mortensen U.H."/>
            <person name="Andersen M.R."/>
            <person name="Baker S.E."/>
        </authorList>
    </citation>
    <scope>NUCLEOTIDE SEQUENCE [LARGE SCALE GENOMIC DNA]</scope>
    <source>
        <strain evidence="2 3">CBS 115572</strain>
    </source>
</reference>
<gene>
    <name evidence="2" type="ORF">BO94DRAFT_424253</name>
</gene>
<sequence length="281" mass="32255">MHKLVVPKQTPAHRFASKFDYAGVSLYRALLRQCGRLPEGAPDELNLCKPYIQNRFHRYKDLQSPSQTANCLKVGYQALDILHAASQCSQVYVNRIKNIITKHKLAKQRKAEWQAAVAKARPPKIVGKLELRKRENVKFQQSTAKRHPDAEPILSRPRPVVSGIRRIPQLVNARGIPFLRIKKPQPKFLSAVINSKLERRWKRMERLKRLETELPIAIDEDAWDALTGHEEEATWAEAVEVSLKEVQDVIAEGDRKVKETAEAMWNIVLEERKLAEAEAKQ</sequence>
<evidence type="ECO:0000259" key="1">
    <source>
        <dbReference type="Pfam" id="PF05347"/>
    </source>
</evidence>
<dbReference type="EMBL" id="MSFK01000003">
    <property type="protein sequence ID" value="PWY95062.1"/>
    <property type="molecule type" value="Genomic_DNA"/>
</dbReference>
<dbReference type="OrthoDB" id="6508832at2759"/>
<dbReference type="STRING" id="1450535.A0A317XBK2"/>
<dbReference type="Proteomes" id="UP000246702">
    <property type="component" value="Unassembled WGS sequence"/>
</dbReference>
<name>A0A317XBK2_9EURO</name>
<dbReference type="InterPro" id="IPR008011">
    <property type="entry name" value="Complex1_LYR_dom"/>
</dbReference>
<evidence type="ECO:0000313" key="2">
    <source>
        <dbReference type="EMBL" id="PWY95062.1"/>
    </source>
</evidence>
<dbReference type="InterPro" id="IPR046896">
    <property type="entry name" value="Cup1-like_N"/>
</dbReference>
<feature type="non-terminal residue" evidence="2">
    <location>
        <position position="281"/>
    </location>
</feature>
<comment type="caution">
    <text evidence="2">The sequence shown here is derived from an EMBL/GenBank/DDBJ whole genome shotgun (WGS) entry which is preliminary data.</text>
</comment>
<dbReference type="Pfam" id="PF05347">
    <property type="entry name" value="Complex1_LYR"/>
    <property type="match status" value="1"/>
</dbReference>
<evidence type="ECO:0000313" key="3">
    <source>
        <dbReference type="Proteomes" id="UP000246702"/>
    </source>
</evidence>
<dbReference type="GeneID" id="37109571"/>
<dbReference type="CDD" id="cd20273">
    <property type="entry name" value="Complex1_LYR_unchar"/>
    <property type="match status" value="1"/>
</dbReference>
<protein>
    <recommendedName>
        <fullName evidence="1">Complex 1 LYR protein domain-containing protein</fullName>
    </recommendedName>
</protein>
<accession>A0A317XBK2</accession>
<keyword evidence="3" id="KW-1185">Reference proteome</keyword>
<feature type="domain" description="Complex 1 LYR protein" evidence="1">
    <location>
        <begin position="25"/>
        <end position="80"/>
    </location>
</feature>
<proteinExistence type="predicted"/>